<organism evidence="2 3">
    <name type="scientific">Prauserella salsuginis</name>
    <dbReference type="NCBI Taxonomy" id="387889"/>
    <lineage>
        <taxon>Bacteria</taxon>
        <taxon>Bacillati</taxon>
        <taxon>Actinomycetota</taxon>
        <taxon>Actinomycetes</taxon>
        <taxon>Pseudonocardiales</taxon>
        <taxon>Pseudonocardiaceae</taxon>
        <taxon>Prauserella</taxon>
        <taxon>Prauserella salsuginis group</taxon>
    </lineage>
</organism>
<accession>A0ABW6G5J3</accession>
<evidence type="ECO:0000313" key="2">
    <source>
        <dbReference type="EMBL" id="MFD6794452.1"/>
    </source>
</evidence>
<name>A0ABW6G5J3_9PSEU</name>
<dbReference type="RefSeq" id="WP_258936193.1">
    <property type="nucleotide sequence ID" value="NZ_JANBBF010000008.1"/>
</dbReference>
<feature type="chain" id="PRO_5045930433" evidence="1">
    <location>
        <begin position="37"/>
        <end position="161"/>
    </location>
</feature>
<evidence type="ECO:0000313" key="3">
    <source>
        <dbReference type="Proteomes" id="UP001598673"/>
    </source>
</evidence>
<dbReference type="Proteomes" id="UP001598673">
    <property type="component" value="Unassembled WGS sequence"/>
</dbReference>
<comment type="caution">
    <text evidence="2">The sequence shown here is derived from an EMBL/GenBank/DDBJ whole genome shotgun (WGS) entry which is preliminary data.</text>
</comment>
<keyword evidence="3" id="KW-1185">Reference proteome</keyword>
<protein>
    <submittedName>
        <fullName evidence="2">Uncharacterized protein</fullName>
    </submittedName>
</protein>
<gene>
    <name evidence="2" type="ORF">ACFWGY_14015</name>
</gene>
<dbReference type="EMBL" id="JBHXCV010000007">
    <property type="protein sequence ID" value="MFD6794452.1"/>
    <property type="molecule type" value="Genomic_DNA"/>
</dbReference>
<feature type="signal peptide" evidence="1">
    <location>
        <begin position="1"/>
        <end position="36"/>
    </location>
</feature>
<keyword evidence="1" id="KW-0732">Signal</keyword>
<reference evidence="2 3" key="1">
    <citation type="submission" date="2024-09" db="EMBL/GenBank/DDBJ databases">
        <title>The Natural Products Discovery Center: Release of the First 8490 Sequenced Strains for Exploring Actinobacteria Biosynthetic Diversity.</title>
        <authorList>
            <person name="Kalkreuter E."/>
            <person name="Kautsar S.A."/>
            <person name="Yang D."/>
            <person name="Bader C.D."/>
            <person name="Teijaro C.N."/>
            <person name="Fluegel L."/>
            <person name="Davis C.M."/>
            <person name="Simpson J.R."/>
            <person name="Lauterbach L."/>
            <person name="Steele A.D."/>
            <person name="Gui C."/>
            <person name="Meng S."/>
            <person name="Li G."/>
            <person name="Viehrig K."/>
            <person name="Ye F."/>
            <person name="Su P."/>
            <person name="Kiefer A.F."/>
            <person name="Nichols A."/>
            <person name="Cepeda A.J."/>
            <person name="Yan W."/>
            <person name="Fan B."/>
            <person name="Jiang Y."/>
            <person name="Adhikari A."/>
            <person name="Zheng C.-J."/>
            <person name="Schuster L."/>
            <person name="Cowan T.M."/>
            <person name="Smanski M.J."/>
            <person name="Chevrette M.G."/>
            <person name="De Carvalho L.P.S."/>
            <person name="Shen B."/>
        </authorList>
    </citation>
    <scope>NUCLEOTIDE SEQUENCE [LARGE SCALE GENOMIC DNA]</scope>
    <source>
        <strain evidence="2 3">NPDC060353</strain>
    </source>
</reference>
<evidence type="ECO:0000256" key="1">
    <source>
        <dbReference type="SAM" id="SignalP"/>
    </source>
</evidence>
<sequence>MNEGRIVNNTHKTRRGASLLGIVTLSMALFSSPAHAGTNTPFGGGNCKGNLKGHTASDNMGARERLTISAECSKDQHNLLQIKTEFTYFAVQGNSKHYFVSAAKGNNVAYGAEGAHSMLVRADAPTKYAEYCASAVVTYIGLSGSGNTVTMTQESGLVCWN</sequence>
<proteinExistence type="predicted"/>